<accession>A0A395JQ71</accession>
<keyword evidence="4" id="KW-1185">Reference proteome</keyword>
<protein>
    <submittedName>
        <fullName evidence="3">CAAX prenyl protease-like protein</fullName>
    </submittedName>
</protein>
<dbReference type="Proteomes" id="UP000253083">
    <property type="component" value="Unassembled WGS sequence"/>
</dbReference>
<keyword evidence="3" id="KW-0378">Hydrolase</keyword>
<dbReference type="AlphaFoldDB" id="A0A395JQ71"/>
<dbReference type="GO" id="GO:0006508">
    <property type="term" value="P:proteolysis"/>
    <property type="evidence" value="ECO:0007669"/>
    <property type="project" value="UniProtKB-KW"/>
</dbReference>
<feature type="transmembrane region" description="Helical" evidence="1">
    <location>
        <begin position="147"/>
        <end position="164"/>
    </location>
</feature>
<feature type="domain" description="CAAX prenyl protease 2/Lysostaphin resistance protein A-like" evidence="2">
    <location>
        <begin position="151"/>
        <end position="233"/>
    </location>
</feature>
<dbReference type="OrthoDB" id="9782250at2"/>
<dbReference type="PANTHER" id="PTHR36435">
    <property type="entry name" value="SLR1288 PROTEIN"/>
    <property type="match status" value="1"/>
</dbReference>
<comment type="caution">
    <text evidence="3">The sequence shown here is derived from an EMBL/GenBank/DDBJ whole genome shotgun (WGS) entry which is preliminary data.</text>
</comment>
<dbReference type="RefSeq" id="WP_113953346.1">
    <property type="nucleotide sequence ID" value="NZ_QNRT01000001.1"/>
</dbReference>
<evidence type="ECO:0000313" key="3">
    <source>
        <dbReference type="EMBL" id="RBP53810.1"/>
    </source>
</evidence>
<feature type="transmembrane region" description="Helical" evidence="1">
    <location>
        <begin position="94"/>
        <end position="116"/>
    </location>
</feature>
<dbReference type="EMBL" id="QNRT01000001">
    <property type="protein sequence ID" value="RBP53810.1"/>
    <property type="molecule type" value="Genomic_DNA"/>
</dbReference>
<dbReference type="GO" id="GO:0080120">
    <property type="term" value="P:CAAX-box protein maturation"/>
    <property type="evidence" value="ECO:0007669"/>
    <property type="project" value="UniProtKB-ARBA"/>
</dbReference>
<keyword evidence="3" id="KW-0645">Protease</keyword>
<feature type="transmembrane region" description="Helical" evidence="1">
    <location>
        <begin position="61"/>
        <end position="82"/>
    </location>
</feature>
<dbReference type="PANTHER" id="PTHR36435:SF1">
    <property type="entry name" value="CAAX AMINO TERMINAL PROTEASE FAMILY PROTEIN"/>
    <property type="match status" value="1"/>
</dbReference>
<keyword evidence="1" id="KW-0472">Membrane</keyword>
<evidence type="ECO:0000313" key="4">
    <source>
        <dbReference type="Proteomes" id="UP000253083"/>
    </source>
</evidence>
<dbReference type="Pfam" id="PF02517">
    <property type="entry name" value="Rce1-like"/>
    <property type="match status" value="1"/>
</dbReference>
<sequence>MAHAEKTESSASIFPIHGRYLVFVWLFLPYWVPGLTALYFYLLLKWPVLESYYWFDVVYYYYFYGLFGLTLVAGMLITRTSWQPFFSPIRRSAILPSLELTLFIFVFSSAAIYWVFWPLAYVAPNFVQAWLIDLPGLIYWDGAGYPALANLLGFCSLVILAPVFEELVFRGVLLQRWSTKFSTHIAVMLSSAIFAAVHTDPLGAFAFGLAMSYLAIRTGSLWLPILCHALNNLAVWLIELAYLIVDGPDTMWTLQDLKDEWWLGLIYTALACVWALRIVKRIPPIHTWRAAD</sequence>
<feature type="transmembrane region" description="Helical" evidence="1">
    <location>
        <begin position="261"/>
        <end position="279"/>
    </location>
</feature>
<gene>
    <name evidence="3" type="ORF">DFR28_1011199</name>
</gene>
<evidence type="ECO:0000259" key="2">
    <source>
        <dbReference type="Pfam" id="PF02517"/>
    </source>
</evidence>
<feature type="transmembrane region" description="Helical" evidence="1">
    <location>
        <begin position="184"/>
        <end position="209"/>
    </location>
</feature>
<dbReference type="InParanoid" id="A0A395JQ71"/>
<reference evidence="3 4" key="1">
    <citation type="submission" date="2018-06" db="EMBL/GenBank/DDBJ databases">
        <title>Genomic Encyclopedia of Type Strains, Phase IV (KMG-IV): sequencing the most valuable type-strain genomes for metagenomic binning, comparative biology and taxonomic classification.</title>
        <authorList>
            <person name="Goeker M."/>
        </authorList>
    </citation>
    <scope>NUCLEOTIDE SEQUENCE [LARGE SCALE GENOMIC DNA]</scope>
    <source>
        <strain evidence="3 4">DSM 24032</strain>
    </source>
</reference>
<evidence type="ECO:0000256" key="1">
    <source>
        <dbReference type="SAM" id="Phobius"/>
    </source>
</evidence>
<dbReference type="GO" id="GO:0004175">
    <property type="term" value="F:endopeptidase activity"/>
    <property type="evidence" value="ECO:0007669"/>
    <property type="project" value="UniProtKB-ARBA"/>
</dbReference>
<proteinExistence type="predicted"/>
<keyword evidence="1" id="KW-1133">Transmembrane helix</keyword>
<dbReference type="InterPro" id="IPR052710">
    <property type="entry name" value="CAAX_protease"/>
</dbReference>
<feature type="transmembrane region" description="Helical" evidence="1">
    <location>
        <begin position="221"/>
        <end position="245"/>
    </location>
</feature>
<keyword evidence="1" id="KW-0812">Transmembrane</keyword>
<name>A0A395JQ71_9GAMM</name>
<feature type="transmembrane region" description="Helical" evidence="1">
    <location>
        <begin position="20"/>
        <end position="41"/>
    </location>
</feature>
<organism evidence="3 4">
    <name type="scientific">Arenicella xantha</name>
    <dbReference type="NCBI Taxonomy" id="644221"/>
    <lineage>
        <taxon>Bacteria</taxon>
        <taxon>Pseudomonadati</taxon>
        <taxon>Pseudomonadota</taxon>
        <taxon>Gammaproteobacteria</taxon>
        <taxon>Arenicellales</taxon>
        <taxon>Arenicellaceae</taxon>
        <taxon>Arenicella</taxon>
    </lineage>
</organism>
<dbReference type="InterPro" id="IPR003675">
    <property type="entry name" value="Rce1/LyrA-like_dom"/>
</dbReference>